<sequence>MLLIGKRGLVDEFPMEHPLTLAYADLPAPYLQNIAQF</sequence>
<evidence type="ECO:0000313" key="1">
    <source>
        <dbReference type="EMBL" id="CZT00968.1"/>
    </source>
</evidence>
<organism evidence="1 2">
    <name type="scientific">Rhynchosporium agropyri</name>
    <dbReference type="NCBI Taxonomy" id="914238"/>
    <lineage>
        <taxon>Eukaryota</taxon>
        <taxon>Fungi</taxon>
        <taxon>Dikarya</taxon>
        <taxon>Ascomycota</taxon>
        <taxon>Pezizomycotina</taxon>
        <taxon>Leotiomycetes</taxon>
        <taxon>Helotiales</taxon>
        <taxon>Ploettnerulaceae</taxon>
        <taxon>Rhynchosporium</taxon>
    </lineage>
</organism>
<proteinExistence type="predicted"/>
<name>A0A1E1KSG4_9HELO</name>
<accession>A0A1E1KSG4</accession>
<keyword evidence="2" id="KW-1185">Reference proteome</keyword>
<dbReference type="Proteomes" id="UP000178912">
    <property type="component" value="Unassembled WGS sequence"/>
</dbReference>
<dbReference type="AlphaFoldDB" id="A0A1E1KSG4"/>
<gene>
    <name evidence="1" type="ORF">RAG0_08821</name>
</gene>
<dbReference type="EMBL" id="FJUX01000049">
    <property type="protein sequence ID" value="CZT00968.1"/>
    <property type="molecule type" value="Genomic_DNA"/>
</dbReference>
<evidence type="ECO:0000313" key="2">
    <source>
        <dbReference type="Proteomes" id="UP000178912"/>
    </source>
</evidence>
<protein>
    <submittedName>
        <fullName evidence="1">Uncharacterized protein</fullName>
    </submittedName>
</protein>
<reference evidence="2" key="1">
    <citation type="submission" date="2016-03" db="EMBL/GenBank/DDBJ databases">
        <authorList>
            <person name="Guldener U."/>
        </authorList>
    </citation>
    <scope>NUCLEOTIDE SEQUENCE [LARGE SCALE GENOMIC DNA]</scope>
    <source>
        <strain evidence="2">04CH-RAC-A.6.1</strain>
    </source>
</reference>